<feature type="non-terminal residue" evidence="2">
    <location>
        <position position="1"/>
    </location>
</feature>
<reference evidence="2 3" key="1">
    <citation type="submission" date="2024-05" db="EMBL/GenBank/DDBJ databases">
        <title>Genome sequencing and assembly of Indian major carp, Cirrhinus mrigala (Hamilton, 1822).</title>
        <authorList>
            <person name="Mohindra V."/>
            <person name="Chowdhury L.M."/>
            <person name="Lal K."/>
            <person name="Jena J.K."/>
        </authorList>
    </citation>
    <scope>NUCLEOTIDE SEQUENCE [LARGE SCALE GENOMIC DNA]</scope>
    <source>
        <strain evidence="2">CM1030</strain>
        <tissue evidence="2">Blood</tissue>
    </source>
</reference>
<evidence type="ECO:0000313" key="2">
    <source>
        <dbReference type="EMBL" id="KAL0187058.1"/>
    </source>
</evidence>
<feature type="non-terminal residue" evidence="2">
    <location>
        <position position="62"/>
    </location>
</feature>
<dbReference type="Pfam" id="PF16673">
    <property type="entry name" value="TRAF_BIRC3_bd"/>
    <property type="match status" value="1"/>
</dbReference>
<proteinExistence type="predicted"/>
<evidence type="ECO:0000313" key="3">
    <source>
        <dbReference type="Proteomes" id="UP001529510"/>
    </source>
</evidence>
<dbReference type="InterPro" id="IPR032070">
    <property type="entry name" value="TRAF_BIRC3-bd"/>
</dbReference>
<dbReference type="Gene3D" id="1.20.5.110">
    <property type="match status" value="1"/>
</dbReference>
<organism evidence="2 3">
    <name type="scientific">Cirrhinus mrigala</name>
    <name type="common">Mrigala</name>
    <dbReference type="NCBI Taxonomy" id="683832"/>
    <lineage>
        <taxon>Eukaryota</taxon>
        <taxon>Metazoa</taxon>
        <taxon>Chordata</taxon>
        <taxon>Craniata</taxon>
        <taxon>Vertebrata</taxon>
        <taxon>Euteleostomi</taxon>
        <taxon>Actinopterygii</taxon>
        <taxon>Neopterygii</taxon>
        <taxon>Teleostei</taxon>
        <taxon>Ostariophysi</taxon>
        <taxon>Cypriniformes</taxon>
        <taxon>Cyprinidae</taxon>
        <taxon>Labeoninae</taxon>
        <taxon>Labeonini</taxon>
        <taxon>Cirrhinus</taxon>
    </lineage>
</organism>
<accession>A0ABD0QLE8</accession>
<dbReference type="AlphaFoldDB" id="A0ABD0QLE8"/>
<evidence type="ECO:0000259" key="1">
    <source>
        <dbReference type="Pfam" id="PF16673"/>
    </source>
</evidence>
<protein>
    <recommendedName>
        <fullName evidence="1">TNF receptor-associated factor BIRC3 binding domain-containing protein</fullName>
    </recommendedName>
</protein>
<name>A0ABD0QLE8_CIRMR</name>
<feature type="domain" description="TNF receptor-associated factor BIRC3 binding" evidence="1">
    <location>
        <begin position="12"/>
        <end position="62"/>
    </location>
</feature>
<dbReference type="Proteomes" id="UP001529510">
    <property type="component" value="Unassembled WGS sequence"/>
</dbReference>
<keyword evidence="3" id="KW-1185">Reference proteome</keyword>
<comment type="caution">
    <text evidence="2">The sequence shown here is derived from an EMBL/GenBank/DDBJ whole genome shotgun (WGS) entry which is preliminary data.</text>
</comment>
<sequence>LHDDQAELAVGQQLDALQQRVQVMENIISALNREVEKTQFSVVALERDNYNSQQLIQHLETK</sequence>
<gene>
    <name evidence="2" type="ORF">M9458_018728</name>
</gene>
<dbReference type="EMBL" id="JAMKFB020000008">
    <property type="protein sequence ID" value="KAL0187058.1"/>
    <property type="molecule type" value="Genomic_DNA"/>
</dbReference>